<dbReference type="OrthoDB" id="938851at2759"/>
<dbReference type="InterPro" id="IPR015300">
    <property type="entry name" value="DNA-bd_pseudobarrel_sf"/>
</dbReference>
<evidence type="ECO:0000313" key="8">
    <source>
        <dbReference type="Proteomes" id="UP000239757"/>
    </source>
</evidence>
<dbReference type="GO" id="GO:0003700">
    <property type="term" value="F:DNA-binding transcription factor activity"/>
    <property type="evidence" value="ECO:0007669"/>
    <property type="project" value="InterPro"/>
</dbReference>
<dbReference type="PANTHER" id="PTHR31140">
    <property type="entry name" value="B3 DOMAIN-CONTAINING TRANSCRIPTION FACTOR ABI3"/>
    <property type="match status" value="1"/>
</dbReference>
<name>A0A2P5VSN4_GOSBA</name>
<proteinExistence type="predicted"/>
<keyword evidence="2" id="KW-0805">Transcription regulation</keyword>
<organism evidence="7 8">
    <name type="scientific">Gossypium barbadense</name>
    <name type="common">Sea Island cotton</name>
    <name type="synonym">Hibiscus barbadensis</name>
    <dbReference type="NCBI Taxonomy" id="3634"/>
    <lineage>
        <taxon>Eukaryota</taxon>
        <taxon>Viridiplantae</taxon>
        <taxon>Streptophyta</taxon>
        <taxon>Embryophyta</taxon>
        <taxon>Tracheophyta</taxon>
        <taxon>Spermatophyta</taxon>
        <taxon>Magnoliopsida</taxon>
        <taxon>eudicotyledons</taxon>
        <taxon>Gunneridae</taxon>
        <taxon>Pentapetalae</taxon>
        <taxon>rosids</taxon>
        <taxon>malvids</taxon>
        <taxon>Malvales</taxon>
        <taxon>Malvaceae</taxon>
        <taxon>Malvoideae</taxon>
        <taxon>Gossypium</taxon>
    </lineage>
</organism>
<keyword evidence="4" id="KW-0804">Transcription</keyword>
<keyword evidence="5" id="KW-0539">Nucleus</keyword>
<keyword evidence="3" id="KW-0238">DNA-binding</keyword>
<gene>
    <name evidence="7" type="ORF">GOBAR_AA38903</name>
</gene>
<dbReference type="Pfam" id="PF02362">
    <property type="entry name" value="B3"/>
    <property type="match status" value="1"/>
</dbReference>
<dbReference type="CDD" id="cd10017">
    <property type="entry name" value="B3_DNA"/>
    <property type="match status" value="1"/>
</dbReference>
<dbReference type="Gene3D" id="2.40.330.10">
    <property type="entry name" value="DNA-binding pseudobarrel domain"/>
    <property type="match status" value="1"/>
</dbReference>
<protein>
    <recommendedName>
        <fullName evidence="6">TF-B3 domain-containing protein</fullName>
    </recommendedName>
</protein>
<evidence type="ECO:0000256" key="3">
    <source>
        <dbReference type="ARBA" id="ARBA00023125"/>
    </source>
</evidence>
<dbReference type="PANTHER" id="PTHR31140:SF146">
    <property type="entry name" value="TF-B3 DOMAIN-CONTAINING PROTEIN"/>
    <property type="match status" value="1"/>
</dbReference>
<dbReference type="AlphaFoldDB" id="A0A2P5VSN4"/>
<evidence type="ECO:0000259" key="6">
    <source>
        <dbReference type="SMART" id="SM01019"/>
    </source>
</evidence>
<dbReference type="GO" id="GO:0005634">
    <property type="term" value="C:nucleus"/>
    <property type="evidence" value="ECO:0007669"/>
    <property type="project" value="UniProtKB-SubCell"/>
</dbReference>
<dbReference type="InterPro" id="IPR003340">
    <property type="entry name" value="B3_DNA-bd"/>
</dbReference>
<evidence type="ECO:0000256" key="2">
    <source>
        <dbReference type="ARBA" id="ARBA00023015"/>
    </source>
</evidence>
<reference evidence="7 8" key="1">
    <citation type="submission" date="2015-01" db="EMBL/GenBank/DDBJ databases">
        <title>Genome of allotetraploid Gossypium barbadense reveals genomic plasticity and fiber elongation in cotton evolution.</title>
        <authorList>
            <person name="Chen X."/>
            <person name="Liu X."/>
            <person name="Zhao B."/>
            <person name="Zheng H."/>
            <person name="Hu Y."/>
            <person name="Lu G."/>
            <person name="Yang C."/>
            <person name="Chen J."/>
            <person name="Shan C."/>
            <person name="Zhang L."/>
            <person name="Zhou Y."/>
            <person name="Wang L."/>
            <person name="Guo W."/>
            <person name="Bai Y."/>
            <person name="Ruan J."/>
            <person name="Shangguan X."/>
            <person name="Mao Y."/>
            <person name="Jiang J."/>
            <person name="Zhu Y."/>
            <person name="Lei J."/>
            <person name="Kang H."/>
            <person name="Chen S."/>
            <person name="He X."/>
            <person name="Wang R."/>
            <person name="Wang Y."/>
            <person name="Chen J."/>
            <person name="Wang L."/>
            <person name="Yu S."/>
            <person name="Wang B."/>
            <person name="Wei J."/>
            <person name="Song S."/>
            <person name="Lu X."/>
            <person name="Gao Z."/>
            <person name="Gu W."/>
            <person name="Deng X."/>
            <person name="Ma D."/>
            <person name="Wang S."/>
            <person name="Liang W."/>
            <person name="Fang L."/>
            <person name="Cai C."/>
            <person name="Zhu X."/>
            <person name="Zhou B."/>
            <person name="Zhang Y."/>
            <person name="Chen Z."/>
            <person name="Xu S."/>
            <person name="Zhu R."/>
            <person name="Wang S."/>
            <person name="Zhang T."/>
            <person name="Zhao G."/>
        </authorList>
    </citation>
    <scope>NUCLEOTIDE SEQUENCE [LARGE SCALE GENOMIC DNA]</scope>
    <source>
        <strain evidence="8">cv. Xinhai21</strain>
        <tissue evidence="7">Leaf</tissue>
    </source>
</reference>
<comment type="subcellular location">
    <subcellularLocation>
        <location evidence="1">Nucleus</location>
    </subcellularLocation>
</comment>
<dbReference type="SUPFAM" id="SSF101936">
    <property type="entry name" value="DNA-binding pseudobarrel domain"/>
    <property type="match status" value="1"/>
</dbReference>
<dbReference type="InterPro" id="IPR044800">
    <property type="entry name" value="LEC2-like"/>
</dbReference>
<dbReference type="GO" id="GO:0003677">
    <property type="term" value="F:DNA binding"/>
    <property type="evidence" value="ECO:0007669"/>
    <property type="project" value="UniProtKB-KW"/>
</dbReference>
<dbReference type="Proteomes" id="UP000239757">
    <property type="component" value="Unassembled WGS sequence"/>
</dbReference>
<evidence type="ECO:0000256" key="5">
    <source>
        <dbReference type="ARBA" id="ARBA00023242"/>
    </source>
</evidence>
<dbReference type="EMBL" id="KZ671122">
    <property type="protein sequence ID" value="PPR81810.1"/>
    <property type="molecule type" value="Genomic_DNA"/>
</dbReference>
<evidence type="ECO:0000313" key="7">
    <source>
        <dbReference type="EMBL" id="PPR81810.1"/>
    </source>
</evidence>
<feature type="domain" description="TF-B3" evidence="6">
    <location>
        <begin position="4"/>
        <end position="107"/>
    </location>
</feature>
<evidence type="ECO:0000256" key="1">
    <source>
        <dbReference type="ARBA" id="ARBA00004123"/>
    </source>
</evidence>
<sequence>MQLFVKALTTIEVERRLVLPRESLPALPRFEGSHEHGITLQVKDDAGNLRNFRCKKQYGGGEKLVIETDCIQFVKSKKLRSGDVVAFYKDDDRVSGTLYRIEVKRRNDKLGLIFVQSSILVTKAKQDLPRHS</sequence>
<dbReference type="SMART" id="SM01019">
    <property type="entry name" value="B3"/>
    <property type="match status" value="1"/>
</dbReference>
<evidence type="ECO:0000256" key="4">
    <source>
        <dbReference type="ARBA" id="ARBA00023163"/>
    </source>
</evidence>
<accession>A0A2P5VSN4</accession>